<dbReference type="InterPro" id="IPR055251">
    <property type="entry name" value="SOS1_NGEF_PH"/>
</dbReference>
<evidence type="ECO:0000259" key="1">
    <source>
        <dbReference type="PROSITE" id="PS50003"/>
    </source>
</evidence>
<dbReference type="RefSeq" id="XP_029343089.1">
    <property type="nucleotide sequence ID" value="XM_029487229.1"/>
</dbReference>
<dbReference type="EnsemblMetazoa" id="XM_029487229.1">
    <property type="protein sequence ID" value="XP_029343089.1"/>
    <property type="gene ID" value="LOC100575436"/>
</dbReference>
<evidence type="ECO:0000313" key="2">
    <source>
        <dbReference type="EnsemblMetazoa" id="XP_029343089.1"/>
    </source>
</evidence>
<dbReference type="Gene3D" id="2.30.29.30">
    <property type="entry name" value="Pleckstrin-homology domain (PH domain)/Phosphotyrosine-binding domain (PTB)"/>
    <property type="match status" value="1"/>
</dbReference>
<dbReference type="OrthoDB" id="1594986at2759"/>
<proteinExistence type="predicted"/>
<organism evidence="2 3">
    <name type="scientific">Acyrthosiphon pisum</name>
    <name type="common">Pea aphid</name>
    <dbReference type="NCBI Taxonomy" id="7029"/>
    <lineage>
        <taxon>Eukaryota</taxon>
        <taxon>Metazoa</taxon>
        <taxon>Ecdysozoa</taxon>
        <taxon>Arthropoda</taxon>
        <taxon>Hexapoda</taxon>
        <taxon>Insecta</taxon>
        <taxon>Pterygota</taxon>
        <taxon>Neoptera</taxon>
        <taxon>Paraneoptera</taxon>
        <taxon>Hemiptera</taxon>
        <taxon>Sternorrhyncha</taxon>
        <taxon>Aphidomorpha</taxon>
        <taxon>Aphidoidea</taxon>
        <taxon>Aphididae</taxon>
        <taxon>Macrosiphini</taxon>
        <taxon>Acyrthosiphon</taxon>
    </lineage>
</organism>
<dbReference type="PANTHER" id="PTHR45924:SF2">
    <property type="entry name" value="FI17866P1"/>
    <property type="match status" value="1"/>
</dbReference>
<dbReference type="PANTHER" id="PTHR45924">
    <property type="entry name" value="FI17866P1"/>
    <property type="match status" value="1"/>
</dbReference>
<reference evidence="3" key="1">
    <citation type="submission" date="2010-06" db="EMBL/GenBank/DDBJ databases">
        <authorList>
            <person name="Jiang H."/>
            <person name="Abraham K."/>
            <person name="Ali S."/>
            <person name="Alsbrooks S.L."/>
            <person name="Anim B.N."/>
            <person name="Anosike U.S."/>
            <person name="Attaway T."/>
            <person name="Bandaranaike D.P."/>
            <person name="Battles P.K."/>
            <person name="Bell S.N."/>
            <person name="Bell A.V."/>
            <person name="Beltran B."/>
            <person name="Bickham C."/>
            <person name="Bustamante Y."/>
            <person name="Caleb T."/>
            <person name="Canada A."/>
            <person name="Cardenas V."/>
            <person name="Carter K."/>
            <person name="Chacko J."/>
            <person name="Chandrabose M.N."/>
            <person name="Chavez D."/>
            <person name="Chavez A."/>
            <person name="Chen L."/>
            <person name="Chu H.-S."/>
            <person name="Claassen K.J."/>
            <person name="Cockrell R."/>
            <person name="Collins M."/>
            <person name="Cooper J.A."/>
            <person name="Cree A."/>
            <person name="Curry S.M."/>
            <person name="Da Y."/>
            <person name="Dao M.D."/>
            <person name="Das B."/>
            <person name="Davila M.-L."/>
            <person name="Davy-Carroll L."/>
            <person name="Denson S."/>
            <person name="Dinh H."/>
            <person name="Ebong V.E."/>
            <person name="Edwards J.R."/>
            <person name="Egan A."/>
            <person name="El-Daye J."/>
            <person name="Escobedo L."/>
            <person name="Fernandez S."/>
            <person name="Fernando P.R."/>
            <person name="Flagg N."/>
            <person name="Forbes L.D."/>
            <person name="Fowler R.G."/>
            <person name="Fu Q."/>
            <person name="Gabisi R.A."/>
            <person name="Ganer J."/>
            <person name="Garbino Pronczuk A."/>
            <person name="Garcia R.M."/>
            <person name="Garner T."/>
            <person name="Garrett T.E."/>
            <person name="Gonzalez D.A."/>
            <person name="Hamid H."/>
            <person name="Hawkins E.S."/>
            <person name="Hirani K."/>
            <person name="Hogues M.E."/>
            <person name="Hollins B."/>
            <person name="Hsiao C.-H."/>
            <person name="Jabil R."/>
            <person name="James M.L."/>
            <person name="Jhangiani S.N."/>
            <person name="Johnson B."/>
            <person name="Johnson Q."/>
            <person name="Joshi V."/>
            <person name="Kalu J.B."/>
            <person name="Kam C."/>
            <person name="Kashfia A."/>
            <person name="Keebler J."/>
            <person name="Kisamo H."/>
            <person name="Kovar C.L."/>
            <person name="Lago L.A."/>
            <person name="Lai C.-Y."/>
            <person name="Laidlaw J."/>
            <person name="Lara F."/>
            <person name="Le T.-K."/>
            <person name="Lee S.L."/>
            <person name="Legall F.H."/>
            <person name="Lemon S.J."/>
            <person name="Lewis L.R."/>
            <person name="Li B."/>
            <person name="Liu Y."/>
            <person name="Liu Y.-S."/>
            <person name="Lopez J."/>
            <person name="Lozado R.J."/>
            <person name="Lu J."/>
            <person name="Madu R.C."/>
            <person name="Maheshwari M."/>
            <person name="Maheshwari R."/>
            <person name="Malloy K."/>
            <person name="Martinez E."/>
            <person name="Mathew T."/>
            <person name="Mercado I.C."/>
            <person name="Mercado C."/>
            <person name="Meyer B."/>
            <person name="Montgomery K."/>
            <person name="Morgan M.B."/>
            <person name="Munidasa M."/>
            <person name="Nazareth L.V."/>
            <person name="Nelson J."/>
            <person name="Ng B.M."/>
            <person name="Nguyen N.B."/>
            <person name="Nguyen P.Q."/>
            <person name="Nguyen T."/>
            <person name="Obregon M."/>
            <person name="Okwuonu G.O."/>
            <person name="Onwere C.G."/>
            <person name="Orozco G."/>
            <person name="Parra A."/>
            <person name="Patel S."/>
            <person name="Patil S."/>
            <person name="Perez A."/>
            <person name="Perez Y."/>
            <person name="Pham C."/>
            <person name="Primus E.L."/>
            <person name="Pu L.-L."/>
            <person name="Puazo M."/>
            <person name="Qin X."/>
            <person name="Quiroz J.B."/>
            <person name="Reese J."/>
            <person name="Richards S."/>
            <person name="Rives C.M."/>
            <person name="Robberts R."/>
            <person name="Ruiz S.J."/>
            <person name="Ruiz M.J."/>
            <person name="Santibanez J."/>
            <person name="Schneider B.W."/>
            <person name="Sisson I."/>
            <person name="Smith M."/>
            <person name="Sodergren E."/>
            <person name="Song X.-Z."/>
            <person name="Song B.B."/>
            <person name="Summersgill H."/>
            <person name="Thelus R."/>
            <person name="Thornton R.D."/>
            <person name="Trejos Z.Y."/>
            <person name="Usmani K."/>
            <person name="Vattathil S."/>
            <person name="Villasana D."/>
            <person name="Walker D.L."/>
            <person name="Wang S."/>
            <person name="Wang K."/>
            <person name="White C.S."/>
            <person name="Williams A.C."/>
            <person name="Williamson J."/>
            <person name="Wilson K."/>
            <person name="Woghiren I.O."/>
            <person name="Woodworth J.R."/>
            <person name="Worley K.C."/>
            <person name="Wright R.A."/>
            <person name="Wu W."/>
            <person name="Young L."/>
            <person name="Zhang L."/>
            <person name="Zhang J."/>
            <person name="Zhu Y."/>
            <person name="Muzny D.M."/>
            <person name="Weinstock G."/>
            <person name="Gibbs R.A."/>
        </authorList>
    </citation>
    <scope>NUCLEOTIDE SEQUENCE [LARGE SCALE GENOMIC DNA]</scope>
    <source>
        <strain evidence="3">LSR1</strain>
    </source>
</reference>
<dbReference type="InterPro" id="IPR001849">
    <property type="entry name" value="PH_domain"/>
</dbReference>
<name>A0A8R2JNT7_ACYPI</name>
<dbReference type="PROSITE" id="PS50003">
    <property type="entry name" value="PH_DOMAIN"/>
    <property type="match status" value="1"/>
</dbReference>
<protein>
    <recommendedName>
        <fullName evidence="1">PH domain-containing protein</fullName>
    </recommendedName>
</protein>
<dbReference type="SMART" id="SM00233">
    <property type="entry name" value="PH"/>
    <property type="match status" value="1"/>
</dbReference>
<dbReference type="AlphaFoldDB" id="A0A8R2JNT7"/>
<dbReference type="Proteomes" id="UP000007819">
    <property type="component" value="Chromosome A1"/>
</dbReference>
<dbReference type="GO" id="GO:0031267">
    <property type="term" value="F:small GTPase binding"/>
    <property type="evidence" value="ECO:0007669"/>
    <property type="project" value="TreeGrafter"/>
</dbReference>
<dbReference type="GO" id="GO:0005085">
    <property type="term" value="F:guanyl-nucleotide exchange factor activity"/>
    <property type="evidence" value="ECO:0007669"/>
    <property type="project" value="TreeGrafter"/>
</dbReference>
<sequence>MVLLAKIINETKNKYEKEGRIKDIRLMIQHLKDKTNVNISNNCFELHAEGDLMIAGTKKKLHVIILNNMLLIVKEQKCGLLEYKAHILSRNITIIEHVKGNPLGFRLVSNAGPKHSFTLQATLAEEKMFWVKMLNDIKKDTSELSRIGFAELMAKYFYIPRSI</sequence>
<dbReference type="SUPFAM" id="SSF50729">
    <property type="entry name" value="PH domain-like"/>
    <property type="match status" value="1"/>
</dbReference>
<accession>A0A8R2JNT7</accession>
<dbReference type="InterPro" id="IPR011993">
    <property type="entry name" value="PH-like_dom_sf"/>
</dbReference>
<dbReference type="GeneID" id="100575436"/>
<dbReference type="KEGG" id="api:100575436"/>
<dbReference type="Pfam" id="PF22697">
    <property type="entry name" value="SOS1_NGEF_PH"/>
    <property type="match status" value="1"/>
</dbReference>
<keyword evidence="3" id="KW-1185">Reference proteome</keyword>
<feature type="domain" description="PH" evidence="1">
    <location>
        <begin position="45"/>
        <end position="139"/>
    </location>
</feature>
<evidence type="ECO:0000313" key="3">
    <source>
        <dbReference type="Proteomes" id="UP000007819"/>
    </source>
</evidence>
<reference evidence="2" key="2">
    <citation type="submission" date="2022-06" db="UniProtKB">
        <authorList>
            <consortium name="EnsemblMetazoa"/>
        </authorList>
    </citation>
    <scope>IDENTIFICATION</scope>
</reference>